<dbReference type="Pfam" id="PF18735">
    <property type="entry name" value="HEPN_RiboL-PSP"/>
    <property type="match status" value="1"/>
</dbReference>
<proteinExistence type="predicted"/>
<gene>
    <name evidence="2" type="ORF">Cylst_3086</name>
</gene>
<dbReference type="OrthoDB" id="9770340at2"/>
<evidence type="ECO:0000313" key="2">
    <source>
        <dbReference type="EMBL" id="AFZ25256.1"/>
    </source>
</evidence>
<dbReference type="eggNOG" id="ENOG5032R5G">
    <property type="taxonomic scope" value="Bacteria"/>
</dbReference>
<organism evidence="2 3">
    <name type="scientific">Cylindrospermum stagnale PCC 7417</name>
    <dbReference type="NCBI Taxonomy" id="56107"/>
    <lineage>
        <taxon>Bacteria</taxon>
        <taxon>Bacillati</taxon>
        <taxon>Cyanobacteriota</taxon>
        <taxon>Cyanophyceae</taxon>
        <taxon>Nostocales</taxon>
        <taxon>Nostocaceae</taxon>
        <taxon>Cylindrospermum</taxon>
    </lineage>
</organism>
<name>K9WZN3_9NOST</name>
<protein>
    <recommendedName>
        <fullName evidence="1">RiboL-PSP-HEPN domain-containing protein</fullName>
    </recommendedName>
</protein>
<evidence type="ECO:0000259" key="1">
    <source>
        <dbReference type="Pfam" id="PF18735"/>
    </source>
</evidence>
<sequence length="186" mass="21777">MQEETCVDRLYKEFKTLIEYIDQGNEISLRNTVDENFRKALLLAAASYFEHRITNDVLEYIGEISNKNELLVSFVKNKAISRQYHSYFDWKGTNANTFFNLFGSIFSSFIKQEVKNSEALNSSIKAFLEIGLERNRLVHQDYGTFSLEKTSDEIYQLYRDALVFVNILPNKLRQCLQKNEAEINQN</sequence>
<evidence type="ECO:0000313" key="3">
    <source>
        <dbReference type="Proteomes" id="UP000010475"/>
    </source>
</evidence>
<accession>K9WZN3</accession>
<keyword evidence="3" id="KW-1185">Reference proteome</keyword>
<dbReference type="AlphaFoldDB" id="K9WZN3"/>
<feature type="domain" description="RiboL-PSP-HEPN" evidence="1">
    <location>
        <begin position="8"/>
        <end position="172"/>
    </location>
</feature>
<dbReference type="RefSeq" id="WP_015208508.1">
    <property type="nucleotide sequence ID" value="NC_019757.1"/>
</dbReference>
<dbReference type="InterPro" id="IPR041519">
    <property type="entry name" value="HEPN_RiboL-PSP"/>
</dbReference>
<reference evidence="2 3" key="1">
    <citation type="submission" date="2012-06" db="EMBL/GenBank/DDBJ databases">
        <title>Finished chromosome of genome of Cylindrospermum stagnale PCC 7417.</title>
        <authorList>
            <consortium name="US DOE Joint Genome Institute"/>
            <person name="Gugger M."/>
            <person name="Coursin T."/>
            <person name="Rippka R."/>
            <person name="Tandeau De Marsac N."/>
            <person name="Huntemann M."/>
            <person name="Wei C.-L."/>
            <person name="Han J."/>
            <person name="Detter J.C."/>
            <person name="Han C."/>
            <person name="Tapia R."/>
            <person name="Chen A."/>
            <person name="Kyrpides N."/>
            <person name="Mavromatis K."/>
            <person name="Markowitz V."/>
            <person name="Szeto E."/>
            <person name="Ivanova N."/>
            <person name="Pagani I."/>
            <person name="Pati A."/>
            <person name="Goodwin L."/>
            <person name="Nordberg H.P."/>
            <person name="Cantor M.N."/>
            <person name="Hua S.X."/>
            <person name="Woyke T."/>
            <person name="Kerfeld C.A."/>
        </authorList>
    </citation>
    <scope>NUCLEOTIDE SEQUENCE [LARGE SCALE GENOMIC DNA]</scope>
    <source>
        <strain evidence="2 3">PCC 7417</strain>
    </source>
</reference>
<dbReference type="EMBL" id="CP003642">
    <property type="protein sequence ID" value="AFZ25256.1"/>
    <property type="molecule type" value="Genomic_DNA"/>
</dbReference>
<dbReference type="HOGENOM" id="CLU_118475_0_0_3"/>
<dbReference type="KEGG" id="csg:Cylst_3086"/>
<dbReference type="Proteomes" id="UP000010475">
    <property type="component" value="Chromosome"/>
</dbReference>